<sequence>HQGEGEEEVVVAAEQEGQDGRQEVPSSADGTPAPDAAEPSGSRGSNTPPASAAASLQEADAPAAGSRPPAHAGAHAGNSSGGGSDDGQEEETTSPRSRERGRRRAAGDSQAFGVRRSSRRRAAAPASAAVGAVGAVSGEPSEAARDIGAPQEQPNGLQQEPTQQPQQQQQQQQQQEGEQQPLKTDRQRPPRRAPCAGAVGGAAQGPDMRLLDCGPTLVLFDPDPEKTRHPHTWRSIGAPLPCSVRWGGVGPVGAADVSLMQALAMAPRNGSLFFRKLDLAPAEVERALLPRLERLWAGAPLPERPRRDAR</sequence>
<dbReference type="KEGG" id="mng:MNEG_6547"/>
<feature type="non-terminal residue" evidence="2">
    <location>
        <position position="1"/>
    </location>
</feature>
<feature type="compositionally biased region" description="Low complexity" evidence="1">
    <location>
        <begin position="48"/>
        <end position="78"/>
    </location>
</feature>
<reference evidence="2 3" key="1">
    <citation type="journal article" date="2013" name="BMC Genomics">
        <title>Reconstruction of the lipid metabolism for the microalga Monoraphidium neglectum from its genome sequence reveals characteristics suitable for biofuel production.</title>
        <authorList>
            <person name="Bogen C."/>
            <person name="Al-Dilaimi A."/>
            <person name="Albersmeier A."/>
            <person name="Wichmann J."/>
            <person name="Grundmann M."/>
            <person name="Rupp O."/>
            <person name="Lauersen K.J."/>
            <person name="Blifernez-Klassen O."/>
            <person name="Kalinowski J."/>
            <person name="Goesmann A."/>
            <person name="Mussgnug J.H."/>
            <person name="Kruse O."/>
        </authorList>
    </citation>
    <scope>NUCLEOTIDE SEQUENCE [LARGE SCALE GENOMIC DNA]</scope>
    <source>
        <strain evidence="2 3">SAG 48.87</strain>
    </source>
</reference>
<dbReference type="STRING" id="145388.A0A0D2JQP2"/>
<keyword evidence="3" id="KW-1185">Reference proteome</keyword>
<evidence type="ECO:0000256" key="1">
    <source>
        <dbReference type="SAM" id="MobiDB-lite"/>
    </source>
</evidence>
<protein>
    <submittedName>
        <fullName evidence="2">Uncharacterized protein</fullName>
    </submittedName>
</protein>
<dbReference type="AlphaFoldDB" id="A0A0D2JQP2"/>
<feature type="compositionally biased region" description="Low complexity" evidence="1">
    <location>
        <begin position="158"/>
        <end position="181"/>
    </location>
</feature>
<accession>A0A0D2JQP2</accession>
<name>A0A0D2JQP2_9CHLO</name>
<organism evidence="2 3">
    <name type="scientific">Monoraphidium neglectum</name>
    <dbReference type="NCBI Taxonomy" id="145388"/>
    <lineage>
        <taxon>Eukaryota</taxon>
        <taxon>Viridiplantae</taxon>
        <taxon>Chlorophyta</taxon>
        <taxon>core chlorophytes</taxon>
        <taxon>Chlorophyceae</taxon>
        <taxon>CS clade</taxon>
        <taxon>Sphaeropleales</taxon>
        <taxon>Selenastraceae</taxon>
        <taxon>Monoraphidium</taxon>
    </lineage>
</organism>
<dbReference type="EMBL" id="KK101291">
    <property type="protein sequence ID" value="KIZ01418.1"/>
    <property type="molecule type" value="Genomic_DNA"/>
</dbReference>
<evidence type="ECO:0000313" key="3">
    <source>
        <dbReference type="Proteomes" id="UP000054498"/>
    </source>
</evidence>
<dbReference type="Proteomes" id="UP000054498">
    <property type="component" value="Unassembled WGS sequence"/>
</dbReference>
<dbReference type="GeneID" id="25739423"/>
<dbReference type="RefSeq" id="XP_013900437.1">
    <property type="nucleotide sequence ID" value="XM_014044983.1"/>
</dbReference>
<evidence type="ECO:0000313" key="2">
    <source>
        <dbReference type="EMBL" id="KIZ01418.1"/>
    </source>
</evidence>
<gene>
    <name evidence="2" type="ORF">MNEG_6547</name>
</gene>
<feature type="compositionally biased region" description="Low complexity" evidence="1">
    <location>
        <begin position="123"/>
        <end position="138"/>
    </location>
</feature>
<feature type="region of interest" description="Disordered" evidence="1">
    <location>
        <begin position="1"/>
        <end position="207"/>
    </location>
</feature>
<proteinExistence type="predicted"/>